<proteinExistence type="predicted"/>
<organism evidence="1 2">
    <name type="scientific">Abeliophyllum distichum</name>
    <dbReference type="NCBI Taxonomy" id="126358"/>
    <lineage>
        <taxon>Eukaryota</taxon>
        <taxon>Viridiplantae</taxon>
        <taxon>Streptophyta</taxon>
        <taxon>Embryophyta</taxon>
        <taxon>Tracheophyta</taxon>
        <taxon>Spermatophyta</taxon>
        <taxon>Magnoliopsida</taxon>
        <taxon>eudicotyledons</taxon>
        <taxon>Gunneridae</taxon>
        <taxon>Pentapetalae</taxon>
        <taxon>asterids</taxon>
        <taxon>lamiids</taxon>
        <taxon>Lamiales</taxon>
        <taxon>Oleaceae</taxon>
        <taxon>Forsythieae</taxon>
        <taxon>Abeliophyllum</taxon>
    </lineage>
</organism>
<name>A0ABD1NWS9_9LAMI</name>
<gene>
    <name evidence="1" type="ORF">Adt_47461</name>
</gene>
<comment type="caution">
    <text evidence="1">The sequence shown here is derived from an EMBL/GenBank/DDBJ whole genome shotgun (WGS) entry which is preliminary data.</text>
</comment>
<dbReference type="Proteomes" id="UP001604336">
    <property type="component" value="Unassembled WGS sequence"/>
</dbReference>
<reference evidence="2" key="1">
    <citation type="submission" date="2024-07" db="EMBL/GenBank/DDBJ databases">
        <title>Two chromosome-level genome assemblies of Korean endemic species Abeliophyllum distichum and Forsythia ovata (Oleaceae).</title>
        <authorList>
            <person name="Jang H."/>
        </authorList>
    </citation>
    <scope>NUCLEOTIDE SEQUENCE [LARGE SCALE GENOMIC DNA]</scope>
</reference>
<dbReference type="EMBL" id="JBFOLK010000221">
    <property type="protein sequence ID" value="KAL2455066.1"/>
    <property type="molecule type" value="Genomic_DNA"/>
</dbReference>
<keyword evidence="2" id="KW-1185">Reference proteome</keyword>
<evidence type="ECO:0000313" key="1">
    <source>
        <dbReference type="EMBL" id="KAL2455066.1"/>
    </source>
</evidence>
<accession>A0ABD1NWS9</accession>
<sequence>MRSSLNQQSVPTARQLDDELTLSMNAAAVVQIKIREVNLEVLQLAYDIFSFVGLHVLYPHERTDDPLEGHVAIYELSMQQALRLSFHPFFHEVLMDFNLAPCQITPRAKWWQCSCYGE</sequence>
<dbReference type="AlphaFoldDB" id="A0ABD1NWS9"/>
<evidence type="ECO:0000313" key="2">
    <source>
        <dbReference type="Proteomes" id="UP001604336"/>
    </source>
</evidence>
<protein>
    <submittedName>
        <fullName evidence="1">Uncharacterized protein</fullName>
    </submittedName>
</protein>